<feature type="chain" id="PRO_5047172249" evidence="1">
    <location>
        <begin position="42"/>
        <end position="227"/>
    </location>
</feature>
<comment type="caution">
    <text evidence="2">The sequence shown here is derived from an EMBL/GenBank/DDBJ whole genome shotgun (WGS) entry which is preliminary data.</text>
</comment>
<keyword evidence="1" id="KW-0732">Signal</keyword>
<protein>
    <submittedName>
        <fullName evidence="2">DUF1579 family protein</fullName>
    </submittedName>
</protein>
<reference evidence="2 3" key="1">
    <citation type="submission" date="2021-03" db="EMBL/GenBank/DDBJ databases">
        <authorList>
            <person name="Kim M.K."/>
        </authorList>
    </citation>
    <scope>NUCLEOTIDE SEQUENCE [LARGE SCALE GENOMIC DNA]</scope>
    <source>
        <strain evidence="2 3">BT442</strain>
    </source>
</reference>
<gene>
    <name evidence="2" type="ORF">J4E00_11830</name>
</gene>
<dbReference type="Pfam" id="PF07617">
    <property type="entry name" value="DUF1579"/>
    <property type="match status" value="1"/>
</dbReference>
<organism evidence="2 3">
    <name type="scientific">Hymenobacter negativus</name>
    <dbReference type="NCBI Taxonomy" id="2795026"/>
    <lineage>
        <taxon>Bacteria</taxon>
        <taxon>Pseudomonadati</taxon>
        <taxon>Bacteroidota</taxon>
        <taxon>Cytophagia</taxon>
        <taxon>Cytophagales</taxon>
        <taxon>Hymenobacteraceae</taxon>
        <taxon>Hymenobacter</taxon>
    </lineage>
</organism>
<dbReference type="Proteomes" id="UP000664369">
    <property type="component" value="Unassembled WGS sequence"/>
</dbReference>
<proteinExistence type="predicted"/>
<evidence type="ECO:0000256" key="1">
    <source>
        <dbReference type="SAM" id="SignalP"/>
    </source>
</evidence>
<evidence type="ECO:0000313" key="2">
    <source>
        <dbReference type="EMBL" id="MBO2009744.1"/>
    </source>
</evidence>
<sequence>MKASIPSPDTACSAAQLAGAKRLFPLLLLLVVPSAAAFAQAKPAAPASQPAASAAKEETMKQLLDYSRPGSNHALLSSLVGSWTFQDAARPFVKGTVRRTPLYGGRFYTVAITGGNLQVPVADGKMEEQNYQGMQTEGYDNGRRQFVTTSINNHIGSGIETQTGTYDAARKAFTYEWESELITGQRQKNKRVLRLIDTSHYAEDYYEIRNGAEVKVRELVYTKTKEE</sequence>
<feature type="signal peptide" evidence="1">
    <location>
        <begin position="1"/>
        <end position="41"/>
    </location>
</feature>
<accession>A0ABS3QG29</accession>
<dbReference type="InterPro" id="IPR011473">
    <property type="entry name" value="DUF1579"/>
</dbReference>
<dbReference type="RefSeq" id="WP_208175359.1">
    <property type="nucleotide sequence ID" value="NZ_JAGETZ010000004.1"/>
</dbReference>
<dbReference type="EMBL" id="JAGETZ010000004">
    <property type="protein sequence ID" value="MBO2009744.1"/>
    <property type="molecule type" value="Genomic_DNA"/>
</dbReference>
<keyword evidence="3" id="KW-1185">Reference proteome</keyword>
<name>A0ABS3QG29_9BACT</name>
<evidence type="ECO:0000313" key="3">
    <source>
        <dbReference type="Proteomes" id="UP000664369"/>
    </source>
</evidence>